<dbReference type="InterPro" id="IPR008929">
    <property type="entry name" value="Chondroitin_lyas"/>
</dbReference>
<comment type="subcellular location">
    <subcellularLocation>
        <location evidence="1">Cell envelope</location>
    </subcellularLocation>
</comment>
<protein>
    <submittedName>
        <fullName evidence="3">Heparinase II/III-family protein</fullName>
    </submittedName>
</protein>
<proteinExistence type="predicted"/>
<organism evidence="3 4">
    <name type="scientific">Paenibacillus baimaensis</name>
    <dbReference type="NCBI Taxonomy" id="2982185"/>
    <lineage>
        <taxon>Bacteria</taxon>
        <taxon>Bacillati</taxon>
        <taxon>Bacillota</taxon>
        <taxon>Bacilli</taxon>
        <taxon>Bacillales</taxon>
        <taxon>Paenibacillaceae</taxon>
        <taxon>Paenibacillus</taxon>
    </lineage>
</organism>
<sequence length="633" mass="72450">MFDQFAKEHNLSELLVSAQQFHPYPKAAEREFWEKLPQEARATWIGWAEERLDYTWPALPAVRYMDYVRNGNRTHYEEAYFERRRVLGDLLFGECVEGQGRFFEQIMNGLWCLCEESYWVIPAHMTLSSQSDGYSLPDVTEQVIDLFAADTGGLLAWATYLFKDKLQAESPMILKRIRYEMNRRIFEPYLEREDFWWMGYTPKRVNNWNPWIHSNCLAAFLILEEDVSVRSRAVAKGMQSLDSFMGIYHPDGGCDEGPGYWGRAGASLFDCLELLYEGSAGRIDFYKEPLVQEMGKYIYRVHIAGNDFVNFADGDARLSLSADVVYRYGKRIDDSQMSALGAYTFQANGITRERIFSCTRILGEFTNYTELTGQRAVAPFERDVWLKDTHIFVAREHEGSSAGLYLAAKGGHNDENHNHNDVGHYIIYFNGHPFFIDAGTESYTAKTFSERRYEIWTMQSGYHSLPTVNGVEQQDGEAYRATDVEYVNTDSAASLSLNLTPAYPESAGIEFWKRSITLHRTPGDQAYAEIKDSFELKEASADVVFNGLLLPMPQLLEDGRIELMNEHGERVWIQYTANRLQAVVETITVSDARMQSIWGDTLYRLQLRLLEPVRAGEVVVTISEANTGTTSAV</sequence>
<dbReference type="Proteomes" id="UP001652445">
    <property type="component" value="Unassembled WGS sequence"/>
</dbReference>
<dbReference type="Gene3D" id="2.70.98.70">
    <property type="match status" value="1"/>
</dbReference>
<dbReference type="InterPro" id="IPR012480">
    <property type="entry name" value="Hepar_II_III_C"/>
</dbReference>
<keyword evidence="4" id="KW-1185">Reference proteome</keyword>
<evidence type="ECO:0000313" key="3">
    <source>
        <dbReference type="EMBL" id="MCU6793872.1"/>
    </source>
</evidence>
<feature type="domain" description="Heparinase II/III-like C-terminal" evidence="2">
    <location>
        <begin position="406"/>
        <end position="545"/>
    </location>
</feature>
<dbReference type="EMBL" id="JAOQIO010000069">
    <property type="protein sequence ID" value="MCU6793872.1"/>
    <property type="molecule type" value="Genomic_DNA"/>
</dbReference>
<evidence type="ECO:0000259" key="2">
    <source>
        <dbReference type="Pfam" id="PF07940"/>
    </source>
</evidence>
<accession>A0ABT2UJ23</accession>
<dbReference type="SUPFAM" id="SSF48230">
    <property type="entry name" value="Chondroitin AC/alginate lyase"/>
    <property type="match status" value="1"/>
</dbReference>
<dbReference type="Gene3D" id="1.50.10.100">
    <property type="entry name" value="Chondroitin AC/alginate lyase"/>
    <property type="match status" value="1"/>
</dbReference>
<gene>
    <name evidence="3" type="ORF">OB236_17355</name>
</gene>
<dbReference type="RefSeq" id="WP_262685098.1">
    <property type="nucleotide sequence ID" value="NZ_JAOQIO010000069.1"/>
</dbReference>
<dbReference type="Pfam" id="PF07940">
    <property type="entry name" value="Hepar_II_III_C"/>
    <property type="match status" value="1"/>
</dbReference>
<reference evidence="3 4" key="1">
    <citation type="submission" date="2022-09" db="EMBL/GenBank/DDBJ databases">
        <authorList>
            <person name="Han X.L."/>
            <person name="Wang Q."/>
            <person name="Lu T."/>
        </authorList>
    </citation>
    <scope>NUCLEOTIDE SEQUENCE [LARGE SCALE GENOMIC DNA]</scope>
    <source>
        <strain evidence="3 4">WQ 127069</strain>
    </source>
</reference>
<name>A0ABT2UJ23_9BACL</name>
<evidence type="ECO:0000313" key="4">
    <source>
        <dbReference type="Proteomes" id="UP001652445"/>
    </source>
</evidence>
<evidence type="ECO:0000256" key="1">
    <source>
        <dbReference type="ARBA" id="ARBA00004196"/>
    </source>
</evidence>
<comment type="caution">
    <text evidence="3">The sequence shown here is derived from an EMBL/GenBank/DDBJ whole genome shotgun (WGS) entry which is preliminary data.</text>
</comment>